<evidence type="ECO:0000256" key="2">
    <source>
        <dbReference type="ARBA" id="ARBA00022679"/>
    </source>
</evidence>
<evidence type="ECO:0000256" key="6">
    <source>
        <dbReference type="ARBA" id="ARBA00023277"/>
    </source>
</evidence>
<evidence type="ECO:0000313" key="9">
    <source>
        <dbReference type="EMBL" id="CAA9276068.1"/>
    </source>
</evidence>
<dbReference type="Pfam" id="PF07005">
    <property type="entry name" value="SBD_N"/>
    <property type="match status" value="1"/>
</dbReference>
<evidence type="ECO:0008006" key="10">
    <source>
        <dbReference type="Google" id="ProtNLM"/>
    </source>
</evidence>
<evidence type="ECO:0000256" key="4">
    <source>
        <dbReference type="ARBA" id="ARBA00022777"/>
    </source>
</evidence>
<dbReference type="Gene3D" id="3.40.980.20">
    <property type="entry name" value="Four-carbon acid sugar kinase, nucleotide binding domain"/>
    <property type="match status" value="1"/>
</dbReference>
<organism evidence="9">
    <name type="scientific">uncultured Chloroflexia bacterium</name>
    <dbReference type="NCBI Taxonomy" id="1672391"/>
    <lineage>
        <taxon>Bacteria</taxon>
        <taxon>Bacillati</taxon>
        <taxon>Chloroflexota</taxon>
        <taxon>Chloroflexia</taxon>
        <taxon>environmental samples</taxon>
    </lineage>
</organism>
<dbReference type="Pfam" id="PF17042">
    <property type="entry name" value="NBD_C"/>
    <property type="match status" value="1"/>
</dbReference>
<comment type="similarity">
    <text evidence="1">Belongs to the four-carbon acid sugar kinase family.</text>
</comment>
<keyword evidence="3" id="KW-0547">Nucleotide-binding</keyword>
<dbReference type="InterPro" id="IPR037051">
    <property type="entry name" value="4-carb_acid_sugar_kinase_N_sf"/>
</dbReference>
<evidence type="ECO:0000256" key="1">
    <source>
        <dbReference type="ARBA" id="ARBA00005715"/>
    </source>
</evidence>
<dbReference type="InterPro" id="IPR042213">
    <property type="entry name" value="NBD_C_sf"/>
</dbReference>
<evidence type="ECO:0000259" key="8">
    <source>
        <dbReference type="Pfam" id="PF17042"/>
    </source>
</evidence>
<feature type="non-terminal residue" evidence="9">
    <location>
        <position position="389"/>
    </location>
</feature>
<dbReference type="GO" id="GO:0016301">
    <property type="term" value="F:kinase activity"/>
    <property type="evidence" value="ECO:0007669"/>
    <property type="project" value="UniProtKB-KW"/>
</dbReference>
<dbReference type="SUPFAM" id="SSF142764">
    <property type="entry name" value="YgbK-like"/>
    <property type="match status" value="1"/>
</dbReference>
<evidence type="ECO:0000256" key="3">
    <source>
        <dbReference type="ARBA" id="ARBA00022741"/>
    </source>
</evidence>
<dbReference type="InterPro" id="IPR010737">
    <property type="entry name" value="4-carb_acid_sugar_kinase_N"/>
</dbReference>
<reference evidence="9" key="1">
    <citation type="submission" date="2020-02" db="EMBL/GenBank/DDBJ databases">
        <authorList>
            <person name="Meier V. D."/>
        </authorList>
    </citation>
    <scope>NUCLEOTIDE SEQUENCE</scope>
    <source>
        <strain evidence="9">AVDCRST_MAG93</strain>
    </source>
</reference>
<name>A0A6J4JDC0_9CHLR</name>
<keyword evidence="4" id="KW-0418">Kinase</keyword>
<feature type="domain" description="Four-carbon acid sugar kinase N-terminal" evidence="7">
    <location>
        <begin position="22"/>
        <end position="257"/>
    </location>
</feature>
<keyword evidence="2" id="KW-0808">Transferase</keyword>
<dbReference type="GO" id="GO:0005524">
    <property type="term" value="F:ATP binding"/>
    <property type="evidence" value="ECO:0007669"/>
    <property type="project" value="UniProtKB-KW"/>
</dbReference>
<dbReference type="Gene3D" id="3.40.50.10840">
    <property type="entry name" value="Putative sugar-binding, N-terminal domain"/>
    <property type="match status" value="1"/>
</dbReference>
<evidence type="ECO:0000256" key="5">
    <source>
        <dbReference type="ARBA" id="ARBA00022840"/>
    </source>
</evidence>
<sequence>PPSHDPLPRLHEVVRARAEKVVVLDDDPTGTQTVHGVPVLTEWSVDALAAELLGDAPAIFVLTNSRSLPLERARHINREIGHALTEAGRRTGRRFVVASRSDSTLRGHFPGEVEALAEGLGWQFDAWLLAPFFAEGGRLTVDDVHYVGDGPWLIPAAQTESARDAAFGYRSSNLRAWVAEKSHGSINAADVASVSLQTIRTGGASAIAEQLRTLHGGTICVLNAATTDDLAEVVAGVIEAEAMGKRFLYRTAASFVQLRAGITSRPLLTAHDLSLPSGGGLIIAGSYVPRSTAQIEQLVVVPDIVTVEVGVQALLDDQQRATEIERVTGTIDAALGEHHDVAVYTSRHLVTGDDANASLAIGRTVSDGLVAIVRGLHVQPRYLVAKGGI</sequence>
<dbReference type="EMBL" id="CADCTR010000991">
    <property type="protein sequence ID" value="CAA9276068.1"/>
    <property type="molecule type" value="Genomic_DNA"/>
</dbReference>
<feature type="domain" description="Four-carbon acid sugar kinase nucleotide binding" evidence="8">
    <location>
        <begin position="281"/>
        <end position="389"/>
    </location>
</feature>
<feature type="non-terminal residue" evidence="9">
    <location>
        <position position="1"/>
    </location>
</feature>
<gene>
    <name evidence="9" type="ORF">AVDCRST_MAG93-2896</name>
</gene>
<keyword evidence="6" id="KW-0119">Carbohydrate metabolism</keyword>
<keyword evidence="5" id="KW-0067">ATP-binding</keyword>
<dbReference type="InterPro" id="IPR031475">
    <property type="entry name" value="NBD_C"/>
</dbReference>
<proteinExistence type="inferred from homology"/>
<dbReference type="AlphaFoldDB" id="A0A6J4JDC0"/>
<protein>
    <recommendedName>
        <fullName evidence="10">Four-carbon acid sugar kinase N-terminal domain-containing protein</fullName>
    </recommendedName>
</protein>
<accession>A0A6J4JDC0</accession>
<evidence type="ECO:0000259" key="7">
    <source>
        <dbReference type="Pfam" id="PF07005"/>
    </source>
</evidence>